<dbReference type="Proteomes" id="UP000002430">
    <property type="component" value="Chromosome"/>
</dbReference>
<gene>
    <name evidence="1" type="ordered locus">LI1172</name>
</gene>
<dbReference type="eggNOG" id="ENOG50311Z5">
    <property type="taxonomic scope" value="Bacteria"/>
</dbReference>
<organism evidence="1 2">
    <name type="scientific">Lawsonia intracellularis (strain PHE/MN1-00)</name>
    <dbReference type="NCBI Taxonomy" id="363253"/>
    <lineage>
        <taxon>Bacteria</taxon>
        <taxon>Pseudomonadati</taxon>
        <taxon>Thermodesulfobacteriota</taxon>
        <taxon>Desulfovibrionia</taxon>
        <taxon>Desulfovibrionales</taxon>
        <taxon>Desulfovibrionaceae</taxon>
        <taxon>Lawsonia</taxon>
    </lineage>
</organism>
<accession>Q1MP51</accession>
<dbReference type="EMBL" id="AM180252">
    <property type="protein sequence ID" value="CAJ55226.1"/>
    <property type="molecule type" value="Genomic_DNA"/>
</dbReference>
<name>Q1MP51_LAWIP</name>
<sequence length="327" mass="37668">MYKSQKSSLDYAVTNINKALEEDNLVLLSNYVDFDSLSKNFVHSILQYWSSFRIDESRQKELEDNVQQIILLALRHNDKNQGNNITSDSSITSIQTIDQKMPFSFLPKDFLKQLKEKKFTIYRQDEDIAILKTSIVHNEAEYHTELSLLVQRVAGKWHITKIINADELVKLHMAALDKKEDQLTHEVAVRNDYIRNEMNKYYHVSECNAFVIKKENSNDEDVPLTISVGGINMGSEVLRSAGMRCFLYDIHKNILAVLPLTMAKNVSPGDFFEQEWYMEIPENVLGHSFLLMKDNTISCAIEVTTVILADGTFLYLTPTPEKERLHP</sequence>
<dbReference type="HOGENOM" id="CLU_849389_0_0_7"/>
<evidence type="ECO:0000313" key="2">
    <source>
        <dbReference type="Proteomes" id="UP000002430"/>
    </source>
</evidence>
<reference evidence="1 2" key="1">
    <citation type="submission" date="2005-11" db="EMBL/GenBank/DDBJ databases">
        <title>The complete genome sequence of Lawsonia intracellularis: the causative agent of proliferative enteropathy.</title>
        <authorList>
            <person name="Kaur K."/>
            <person name="Zhang Q."/>
            <person name="Beckler D."/>
            <person name="Munir S."/>
            <person name="Li L."/>
            <person name="Kinsley K."/>
            <person name="Herron L."/>
            <person name="Peterson A."/>
            <person name="May B."/>
            <person name="Singh S."/>
            <person name="Gebhart C."/>
            <person name="Kapur V."/>
        </authorList>
    </citation>
    <scope>NUCLEOTIDE SEQUENCE [LARGE SCALE GENOMIC DNA]</scope>
    <source>
        <strain evidence="1 2">PHE/MN1-00</strain>
    </source>
</reference>
<proteinExistence type="predicted"/>
<evidence type="ECO:0000313" key="1">
    <source>
        <dbReference type="EMBL" id="CAJ55226.1"/>
    </source>
</evidence>
<dbReference type="AlphaFoldDB" id="Q1MP51"/>
<keyword evidence="2" id="KW-1185">Reference proteome</keyword>
<protein>
    <submittedName>
        <fullName evidence="1">NA</fullName>
    </submittedName>
</protein>
<dbReference type="KEGG" id="lip:LI1172"/>
<dbReference type="STRING" id="363253.LI1172"/>